<protein>
    <submittedName>
        <fullName evidence="1">Uncharacterized protein</fullName>
    </submittedName>
</protein>
<evidence type="ECO:0000313" key="1">
    <source>
        <dbReference type="EMBL" id="AFX98619.1"/>
    </source>
</evidence>
<sequence>MLLSLWIFIKEYLDQDIPKRVLYLRISTYFSIDFMLFHLKLYH</sequence>
<proteinExistence type="predicted"/>
<reference evidence="1 2" key="1">
    <citation type="journal article" date="2012" name="Proc. Natl. Acad. Sci. U.S.A.">
        <title>Genome streamlining and chemical defense in a coral reef symbiosis.</title>
        <authorList>
            <person name="Kwan J.C."/>
            <person name="Donia M.S."/>
            <person name="Han A.W."/>
            <person name="Hirose E."/>
            <person name="Haygood M.G."/>
            <person name="Schmidt E.W."/>
        </authorList>
    </citation>
    <scope>NUCLEOTIDE SEQUENCE [LARGE SCALE GENOMIC DNA]</scope>
    <source>
        <strain evidence="1 2">L2</strain>
    </source>
</reference>
<organism evidence="1 2">
    <name type="scientific">Candidatus Endolissoclinum faulkneri L2</name>
    <dbReference type="NCBI Taxonomy" id="1193729"/>
    <lineage>
        <taxon>Bacteria</taxon>
        <taxon>Pseudomonadati</taxon>
        <taxon>Pseudomonadota</taxon>
        <taxon>Alphaproteobacteria</taxon>
        <taxon>Rhodospirillales</taxon>
        <taxon>Rhodospirillaceae</taxon>
        <taxon>Candidatus Endolissoclinum</taxon>
    </lineage>
</organism>
<name>K7YPW7_9PROT</name>
<accession>K7YPW7</accession>
<dbReference type="AlphaFoldDB" id="K7YPW7"/>
<dbReference type="Proteomes" id="UP000010077">
    <property type="component" value="Chromosome"/>
</dbReference>
<dbReference type="HOGENOM" id="CLU_3231070_0_0_5"/>
<dbReference type="EMBL" id="CP003539">
    <property type="protein sequence ID" value="AFX98619.1"/>
    <property type="molecule type" value="Genomic_DNA"/>
</dbReference>
<gene>
    <name evidence="1" type="ORF">A1OE_426</name>
</gene>
<keyword evidence="2" id="KW-1185">Reference proteome</keyword>
<evidence type="ECO:0000313" key="2">
    <source>
        <dbReference type="Proteomes" id="UP000010077"/>
    </source>
</evidence>
<dbReference type="KEGG" id="thal:A1OE_426"/>